<evidence type="ECO:0000313" key="3">
    <source>
        <dbReference type="EMBL" id="AWT60825.1"/>
    </source>
</evidence>
<dbReference type="KEGG" id="mtar:DF168_02047"/>
<dbReference type="InterPro" id="IPR022742">
    <property type="entry name" value="Hydrolase_4"/>
</dbReference>
<evidence type="ECO:0000313" key="4">
    <source>
        <dbReference type="Proteomes" id="UP000247465"/>
    </source>
</evidence>
<gene>
    <name evidence="3" type="ORF">DF168_02047</name>
</gene>
<dbReference type="InterPro" id="IPR023227">
    <property type="entry name" value="SAM_OH_AdoTrfase_C_sf"/>
</dbReference>
<dbReference type="Pfam" id="PF12146">
    <property type="entry name" value="Hydrolase_4"/>
    <property type="match status" value="1"/>
</dbReference>
<sequence length="367" mass="41328">MKLTIFSRTRFLKLGEFVLCFILIVETCRSQAQHREISGELDGVFFDILYPEKWIGDLLIYNHGLIFEHLPPSTYLDPSREPFTTLLEDGWLLASSCYRRNGLIIGDAVDDVLELIEYLRERFGRPRNTFLIGESMGGAISLQLLEDHPNQFQGALILGRGLFTMDPMSPYTYRYQPDAPVLFLCNISEIDQAQEYVAKAAARGKLLALWEIKRAGHVNINRAEYLAALHNLFLWAKGEKIALRRDATIKFEKETSTALFADGGAYGRIRSIDPTFGNLSTTFVGADWTRLGITIGQVFHLEINGKSYQASLVSTYTDVPKGHWLAFCSADGYFTIAINFDNAAQRAGVLSPSETIFISNPQRHLDP</sequence>
<dbReference type="SUPFAM" id="SSF53474">
    <property type="entry name" value="alpha/beta-Hydrolases"/>
    <property type="match status" value="1"/>
</dbReference>
<organism evidence="3 4">
    <name type="scientific">Candidatus Moanibacter tarae</name>
    <dbReference type="NCBI Taxonomy" id="2200854"/>
    <lineage>
        <taxon>Bacteria</taxon>
        <taxon>Pseudomonadati</taxon>
        <taxon>Verrucomicrobiota</taxon>
        <taxon>Opitutia</taxon>
        <taxon>Puniceicoccales</taxon>
        <taxon>Puniceicoccales incertae sedis</taxon>
        <taxon>Candidatus Moanibacter</taxon>
    </lineage>
</organism>
<dbReference type="Pfam" id="PF20257">
    <property type="entry name" value="SAM_HAT_C"/>
    <property type="match status" value="1"/>
</dbReference>
<dbReference type="EMBL" id="CP029803">
    <property type="protein sequence ID" value="AWT60825.1"/>
    <property type="molecule type" value="Genomic_DNA"/>
</dbReference>
<evidence type="ECO:0000259" key="1">
    <source>
        <dbReference type="Pfam" id="PF12146"/>
    </source>
</evidence>
<name>A0A2Z4AGM7_9BACT</name>
<dbReference type="InterPro" id="IPR029058">
    <property type="entry name" value="AB_hydrolase_fold"/>
</dbReference>
<dbReference type="Gene3D" id="2.40.30.90">
    <property type="entry name" value="Bacterial fluorinating enzyme like"/>
    <property type="match status" value="1"/>
</dbReference>
<proteinExistence type="predicted"/>
<dbReference type="Gene3D" id="3.40.50.1820">
    <property type="entry name" value="alpha/beta hydrolase"/>
    <property type="match status" value="1"/>
</dbReference>
<reference evidence="3 4" key="1">
    <citation type="submission" date="2018-06" db="EMBL/GenBank/DDBJ databases">
        <title>Draft Genome Sequence of a Novel Marine Bacterium Related to the Verrucomicrobia.</title>
        <authorList>
            <person name="Vosseberg J."/>
            <person name="Martijn J."/>
            <person name="Ettema T.J.G."/>
        </authorList>
    </citation>
    <scope>NUCLEOTIDE SEQUENCE [LARGE SCALE GENOMIC DNA]</scope>
    <source>
        <strain evidence="3">TARA_B100001123</strain>
    </source>
</reference>
<protein>
    <submittedName>
        <fullName evidence="3">Uncharacterized protein</fullName>
    </submittedName>
</protein>
<evidence type="ECO:0000259" key="2">
    <source>
        <dbReference type="Pfam" id="PF20257"/>
    </source>
</evidence>
<feature type="domain" description="S-adenosyl-l-methionine hydroxide adenosyltransferase C-terminal" evidence="2">
    <location>
        <begin position="267"/>
        <end position="349"/>
    </location>
</feature>
<dbReference type="InterPro" id="IPR046470">
    <property type="entry name" value="SAM_HAT_C"/>
</dbReference>
<dbReference type="AlphaFoldDB" id="A0A2Z4AGM7"/>
<accession>A0A2Z4AGM7</accession>
<dbReference type="SUPFAM" id="SSF101852">
    <property type="entry name" value="Bacterial fluorinating enzyme, C-terminal domain"/>
    <property type="match status" value="1"/>
</dbReference>
<feature type="domain" description="Serine aminopeptidase S33" evidence="1">
    <location>
        <begin position="107"/>
        <end position="161"/>
    </location>
</feature>
<dbReference type="Proteomes" id="UP000247465">
    <property type="component" value="Chromosome"/>
</dbReference>